<dbReference type="RefSeq" id="XP_016225061.1">
    <property type="nucleotide sequence ID" value="XM_016369273.1"/>
</dbReference>
<dbReference type="InterPro" id="IPR001279">
    <property type="entry name" value="Metallo-B-lactamas"/>
</dbReference>
<dbReference type="PANTHER" id="PTHR42978:SF2">
    <property type="entry name" value="102 KBASES UNSTABLE REGION: FROM 1 TO 119443"/>
    <property type="match status" value="1"/>
</dbReference>
<evidence type="ECO:0000313" key="7">
    <source>
        <dbReference type="EMBL" id="KIV93487.1"/>
    </source>
</evidence>
<keyword evidence="3" id="KW-0479">Metal-binding</keyword>
<evidence type="ECO:0000313" key="8">
    <source>
        <dbReference type="Proteomes" id="UP000054302"/>
    </source>
</evidence>
<dbReference type="InterPro" id="IPR051013">
    <property type="entry name" value="MBL_superfamily_lactonases"/>
</dbReference>
<evidence type="ECO:0000256" key="1">
    <source>
        <dbReference type="ARBA" id="ARBA00001947"/>
    </source>
</evidence>
<dbReference type="InterPro" id="IPR036866">
    <property type="entry name" value="RibonucZ/Hydroxyglut_hydro"/>
</dbReference>
<dbReference type="SMART" id="SM00849">
    <property type="entry name" value="Lactamase_B"/>
    <property type="match status" value="1"/>
</dbReference>
<dbReference type="Pfam" id="PF00753">
    <property type="entry name" value="Lactamase_B"/>
    <property type="match status" value="1"/>
</dbReference>
<keyword evidence="8" id="KW-1185">Reference proteome</keyword>
<evidence type="ECO:0000256" key="2">
    <source>
        <dbReference type="ARBA" id="ARBA00007749"/>
    </source>
</evidence>
<dbReference type="OrthoDB" id="10250730at2759"/>
<keyword evidence="4" id="KW-0378">Hydrolase</keyword>
<sequence length="282" mass="31775">MGPCTFKACPDGTKMWLLDLGTIDIDANFVLAGGHQNFGTASNPNPKHKRIDLIIYAVLIKHPTAGLILYETGCHDDMEKHWGPMYDVSPRKHYVTKNRLDEQIAATGNSIKDVKAVLMGHLHADHSGGLMHFIDTNVPIYVHDLELRNALWCLYTKARADAGPYQASYLSPRLNWHTFDDRVTELFSGITMHLCPGHTPGLCCLQVDLAESGTFLFTGDQFHVKENYTLKIPQGLLGRDKNAWFVSTRYIERLESLIGAKLVYGHDVECFRALKQSPEFYQ</sequence>
<dbReference type="OMA" id="WCHEEEL"/>
<accession>A0A0D1ZFI6</accession>
<comment type="cofactor">
    <cofactor evidence="1">
        <name>Zn(2+)</name>
        <dbReference type="ChEBI" id="CHEBI:29105"/>
    </cofactor>
</comment>
<dbReference type="AlphaFoldDB" id="A0A0D1ZFI6"/>
<organism evidence="7 8">
    <name type="scientific">Exophiala mesophila</name>
    <name type="common">Black yeast-like fungus</name>
    <dbReference type="NCBI Taxonomy" id="212818"/>
    <lineage>
        <taxon>Eukaryota</taxon>
        <taxon>Fungi</taxon>
        <taxon>Dikarya</taxon>
        <taxon>Ascomycota</taxon>
        <taxon>Pezizomycotina</taxon>
        <taxon>Eurotiomycetes</taxon>
        <taxon>Chaetothyriomycetidae</taxon>
        <taxon>Chaetothyriales</taxon>
        <taxon>Herpotrichiellaceae</taxon>
        <taxon>Exophiala</taxon>
    </lineage>
</organism>
<comment type="similarity">
    <text evidence="2">Belongs to the metallo-beta-lactamase superfamily.</text>
</comment>
<dbReference type="GO" id="GO:0016787">
    <property type="term" value="F:hydrolase activity"/>
    <property type="evidence" value="ECO:0007669"/>
    <property type="project" value="UniProtKB-KW"/>
</dbReference>
<dbReference type="VEuPathDB" id="FungiDB:PV10_04698"/>
<proteinExistence type="inferred from homology"/>
<evidence type="ECO:0000256" key="5">
    <source>
        <dbReference type="ARBA" id="ARBA00022833"/>
    </source>
</evidence>
<dbReference type="SUPFAM" id="SSF56281">
    <property type="entry name" value="Metallo-hydrolase/oxidoreductase"/>
    <property type="match status" value="1"/>
</dbReference>
<dbReference type="GeneID" id="27322543"/>
<evidence type="ECO:0000256" key="3">
    <source>
        <dbReference type="ARBA" id="ARBA00022723"/>
    </source>
</evidence>
<keyword evidence="5" id="KW-0862">Zinc</keyword>
<protein>
    <recommendedName>
        <fullName evidence="6">Metallo-beta-lactamase domain-containing protein</fullName>
    </recommendedName>
</protein>
<dbReference type="PANTHER" id="PTHR42978">
    <property type="entry name" value="QUORUM-QUENCHING LACTONASE YTNP-RELATED-RELATED"/>
    <property type="match status" value="1"/>
</dbReference>
<dbReference type="Proteomes" id="UP000054302">
    <property type="component" value="Unassembled WGS sequence"/>
</dbReference>
<dbReference type="CDD" id="cd07729">
    <property type="entry name" value="AHL_lactonase_MBL-fold"/>
    <property type="match status" value="1"/>
</dbReference>
<dbReference type="EMBL" id="KN847522">
    <property type="protein sequence ID" value="KIV93487.1"/>
    <property type="molecule type" value="Genomic_DNA"/>
</dbReference>
<dbReference type="STRING" id="212818.A0A0D1ZFI6"/>
<evidence type="ECO:0000259" key="6">
    <source>
        <dbReference type="SMART" id="SM00849"/>
    </source>
</evidence>
<evidence type="ECO:0000256" key="4">
    <source>
        <dbReference type="ARBA" id="ARBA00022801"/>
    </source>
</evidence>
<name>A0A0D1ZFI6_EXOME</name>
<dbReference type="Gene3D" id="3.60.15.10">
    <property type="entry name" value="Ribonuclease Z/Hydroxyacylglutathione hydrolase-like"/>
    <property type="match status" value="1"/>
</dbReference>
<feature type="domain" description="Metallo-beta-lactamase" evidence="6">
    <location>
        <begin position="54"/>
        <end position="266"/>
    </location>
</feature>
<gene>
    <name evidence="7" type="ORF">PV10_04698</name>
</gene>
<reference evidence="7 8" key="1">
    <citation type="submission" date="2015-01" db="EMBL/GenBank/DDBJ databases">
        <title>The Genome Sequence of Exophiala mesophila CBS40295.</title>
        <authorList>
            <consortium name="The Broad Institute Genomics Platform"/>
            <person name="Cuomo C."/>
            <person name="de Hoog S."/>
            <person name="Gorbushina A."/>
            <person name="Stielow B."/>
            <person name="Teixiera M."/>
            <person name="Abouelleil A."/>
            <person name="Chapman S.B."/>
            <person name="Priest M."/>
            <person name="Young S.K."/>
            <person name="Wortman J."/>
            <person name="Nusbaum C."/>
            <person name="Birren B."/>
        </authorList>
    </citation>
    <scope>NUCLEOTIDE SEQUENCE [LARGE SCALE GENOMIC DNA]</scope>
    <source>
        <strain evidence="7 8">CBS 40295</strain>
    </source>
</reference>
<dbReference type="HOGENOM" id="CLU_030571_3_2_1"/>
<dbReference type="GO" id="GO:0046872">
    <property type="term" value="F:metal ion binding"/>
    <property type="evidence" value="ECO:0007669"/>
    <property type="project" value="UniProtKB-KW"/>
</dbReference>